<sequence length="367" mass="38006">MTWDPTTIALALAALPALNGLVNLFLLRAPDGPAPAGTLVSILIPARDEAANIGACLEAALAQQGVDIEVVVMDDGSTDGTPDIVGAIAARDPRVRLIAAPPLPEGWSGKMHACAQLGAAACGTHLLFIDADVRLAPGAAAGLAGHAVGHGLGLVSAVPRQRIETIGEGLTVPIINLLLLGYLPGGGRAFTRLPGFAAGCGQMMMVARDAYAATGGHGAVRTTLHDGLKLTRLLRTRGWRTEMVAGADLAACRMYRGFGESWRGFLKNAREGMATPLGLPVWTVVLAGAHLWPFALLPAGAAWLALALVFALRAAVTLRSGEPAWTIVLHPAAVVVALAIQWTALARVLTGRKEGWKGRSYAAPEPS</sequence>
<protein>
    <submittedName>
        <fullName evidence="3">Glycosyltransferase</fullName>
    </submittedName>
</protein>
<dbReference type="Gene3D" id="3.90.550.10">
    <property type="entry name" value="Spore Coat Polysaccharide Biosynthesis Protein SpsA, Chain A"/>
    <property type="match status" value="1"/>
</dbReference>
<dbReference type="GO" id="GO:0016740">
    <property type="term" value="F:transferase activity"/>
    <property type="evidence" value="ECO:0007669"/>
    <property type="project" value="UniProtKB-KW"/>
</dbReference>
<keyword evidence="1" id="KW-1133">Transmembrane helix</keyword>
<dbReference type="Pfam" id="PF00535">
    <property type="entry name" value="Glycos_transf_2"/>
    <property type="match status" value="1"/>
</dbReference>
<feature type="transmembrane region" description="Helical" evidence="1">
    <location>
        <begin position="291"/>
        <end position="312"/>
    </location>
</feature>
<evidence type="ECO:0000259" key="2">
    <source>
        <dbReference type="Pfam" id="PF00535"/>
    </source>
</evidence>
<organism evidence="3 4">
    <name type="scientific">Neoroseomonas marina</name>
    <dbReference type="NCBI Taxonomy" id="1232220"/>
    <lineage>
        <taxon>Bacteria</taxon>
        <taxon>Pseudomonadati</taxon>
        <taxon>Pseudomonadota</taxon>
        <taxon>Alphaproteobacteria</taxon>
        <taxon>Acetobacterales</taxon>
        <taxon>Acetobacteraceae</taxon>
        <taxon>Neoroseomonas</taxon>
    </lineage>
</organism>
<evidence type="ECO:0000313" key="3">
    <source>
        <dbReference type="EMBL" id="NMJ40494.1"/>
    </source>
</evidence>
<proteinExistence type="predicted"/>
<dbReference type="InterPro" id="IPR029044">
    <property type="entry name" value="Nucleotide-diphossugar_trans"/>
</dbReference>
<comment type="caution">
    <text evidence="3">The sequence shown here is derived from an EMBL/GenBank/DDBJ whole genome shotgun (WGS) entry which is preliminary data.</text>
</comment>
<gene>
    <name evidence="3" type="ORF">GWK16_04535</name>
</gene>
<dbReference type="Proteomes" id="UP000548582">
    <property type="component" value="Unassembled WGS sequence"/>
</dbReference>
<dbReference type="RefSeq" id="WP_170052721.1">
    <property type="nucleotide sequence ID" value="NZ_JABBKX010000001.1"/>
</dbReference>
<dbReference type="CDD" id="cd00761">
    <property type="entry name" value="Glyco_tranf_GTA_type"/>
    <property type="match status" value="1"/>
</dbReference>
<keyword evidence="1" id="KW-0472">Membrane</keyword>
<dbReference type="InterPro" id="IPR001173">
    <property type="entry name" value="Glyco_trans_2-like"/>
</dbReference>
<reference evidence="3 4" key="1">
    <citation type="submission" date="2020-03" db="EMBL/GenBank/DDBJ databases">
        <authorList>
            <person name="Sun Q."/>
        </authorList>
    </citation>
    <scope>NUCLEOTIDE SEQUENCE [LARGE SCALE GENOMIC DNA]</scope>
    <source>
        <strain evidence="3 4">JC162</strain>
    </source>
</reference>
<keyword evidence="3" id="KW-0808">Transferase</keyword>
<evidence type="ECO:0000313" key="4">
    <source>
        <dbReference type="Proteomes" id="UP000548582"/>
    </source>
</evidence>
<keyword evidence="4" id="KW-1185">Reference proteome</keyword>
<dbReference type="PANTHER" id="PTHR43646">
    <property type="entry name" value="GLYCOSYLTRANSFERASE"/>
    <property type="match status" value="1"/>
</dbReference>
<feature type="transmembrane region" description="Helical" evidence="1">
    <location>
        <begin position="324"/>
        <end position="344"/>
    </location>
</feature>
<feature type="domain" description="Glycosyltransferase 2-like" evidence="2">
    <location>
        <begin position="41"/>
        <end position="211"/>
    </location>
</feature>
<name>A0A848E7U1_9PROT</name>
<keyword evidence="1" id="KW-0812">Transmembrane</keyword>
<dbReference type="AlphaFoldDB" id="A0A848E7U1"/>
<accession>A0A848E7U1</accession>
<dbReference type="EMBL" id="JABBKX010000001">
    <property type="protein sequence ID" value="NMJ40494.1"/>
    <property type="molecule type" value="Genomic_DNA"/>
</dbReference>
<dbReference type="SUPFAM" id="SSF53448">
    <property type="entry name" value="Nucleotide-diphospho-sugar transferases"/>
    <property type="match status" value="1"/>
</dbReference>
<evidence type="ECO:0000256" key="1">
    <source>
        <dbReference type="SAM" id="Phobius"/>
    </source>
</evidence>
<dbReference type="PANTHER" id="PTHR43646:SF3">
    <property type="entry name" value="SLR1566 PROTEIN"/>
    <property type="match status" value="1"/>
</dbReference>